<name>A0ABY7NTM6_9SPHN</name>
<keyword evidence="2" id="KW-1185">Reference proteome</keyword>
<evidence type="ECO:0000313" key="1">
    <source>
        <dbReference type="EMBL" id="WBO23917.1"/>
    </source>
</evidence>
<protein>
    <submittedName>
        <fullName evidence="1">Uncharacterized protein</fullName>
    </submittedName>
</protein>
<reference evidence="1 2" key="1">
    <citation type="submission" date="2022-12" db="EMBL/GenBank/DDBJ databases">
        <title>Sphingomonas abieness sp. nov., an endophytic bacterium isolated from Abies koreana.</title>
        <authorList>
            <person name="Jiang L."/>
            <person name="Lee J."/>
        </authorList>
    </citation>
    <scope>NUCLEOTIDE SEQUENCE [LARGE SCALE GENOMIC DNA]</scope>
    <source>
        <strain evidence="2">PAMB 00755</strain>
    </source>
</reference>
<sequence length="121" mass="12265">MSIKTFIASILHPTSGTVIGRIELSLVAHAVAIAKADKGLVGKIEAQIEAVAKPAQPMTGAQKRDAVVAAVASDALEFVGDPTKAIADVTDFAHELVQSVFDDATSSTAGTIAALIVAKAA</sequence>
<proteinExistence type="predicted"/>
<dbReference type="Proteomes" id="UP001210865">
    <property type="component" value="Chromosome"/>
</dbReference>
<gene>
    <name evidence="1" type="ORF">PBT88_07355</name>
</gene>
<dbReference type="RefSeq" id="WP_270078546.1">
    <property type="nucleotide sequence ID" value="NZ_CP115174.1"/>
</dbReference>
<accession>A0ABY7NTM6</accession>
<evidence type="ECO:0000313" key="2">
    <source>
        <dbReference type="Proteomes" id="UP001210865"/>
    </source>
</evidence>
<dbReference type="EMBL" id="CP115174">
    <property type="protein sequence ID" value="WBO23917.1"/>
    <property type="molecule type" value="Genomic_DNA"/>
</dbReference>
<organism evidence="1 2">
    <name type="scientific">Sphingomonas abietis</name>
    <dbReference type="NCBI Taxonomy" id="3012344"/>
    <lineage>
        <taxon>Bacteria</taxon>
        <taxon>Pseudomonadati</taxon>
        <taxon>Pseudomonadota</taxon>
        <taxon>Alphaproteobacteria</taxon>
        <taxon>Sphingomonadales</taxon>
        <taxon>Sphingomonadaceae</taxon>
        <taxon>Sphingomonas</taxon>
    </lineage>
</organism>